<feature type="compositionally biased region" description="Basic and acidic residues" evidence="1">
    <location>
        <begin position="1053"/>
        <end position="1075"/>
    </location>
</feature>
<evidence type="ECO:0000313" key="4">
    <source>
        <dbReference type="Proteomes" id="UP000186817"/>
    </source>
</evidence>
<dbReference type="InterPro" id="IPR001878">
    <property type="entry name" value="Znf_CCHC"/>
</dbReference>
<protein>
    <submittedName>
        <fullName evidence="3">Uncharacterized protein</fullName>
    </submittedName>
</protein>
<evidence type="ECO:0000313" key="3">
    <source>
        <dbReference type="EMBL" id="OLP94113.1"/>
    </source>
</evidence>
<dbReference type="SUPFAM" id="SSF57756">
    <property type="entry name" value="Retrovirus zinc finger-like domains"/>
    <property type="match status" value="1"/>
</dbReference>
<sequence length="1247" mass="139127">MAVFFFGGLGFNFLTWGLIFMAIGDSPVGACCTCPCFFVCAFVLYLATGTGSPVLRSWQIDSLKPLEHVGICTEEWRDFPGSIYFEDGSLSEDHHMPRAIPINITHCYAERQKGRVTEWKDCHFVVRPVFQCDVSPFYVVSDDCTEPRACAWAITGSIWEVPAPPEKPECRPGQGLCGFMMTPEMFAPMITDASKDTFHRELQAAGKEFPGNLTGTSPLLSLVNPKQEADSLRWWRPVYYLLVFLYVPFGALVAMLVAAYEFRGGRTIQCSLWNRSDGDSSPEEVLVRSFNPEAQPWLNSGGRDLRKVLRHRMLAMLMAAGQCRRGLSKGKSEDEILIVIGSLRSYYEAFGETASGFEDSVGESEPASEWAAGARKGFHGGTGGLSSDRDTGRETSDDESRWWSASSQKRRQKWDGWKEDGSWEGSSPDRWESRSYDDLSGGSWKPDGRRKGGWDENWSWKTPSEPGQDRDWATFGTSSRLFHGNGMDDGFVNYGRLQGPGEGRGRRAEEHENQQQLPARVPGEATGDQLPDDLIGPRMMVQLKDRAAQLVKHLTNKDVNGPDGKDKIFKTLERAPIIRQLDKHRIDEHRRRLLQLSRAPGESMESYVTRASIYRSHLAGLDNSLEMGEAFYVGHLLDHARLSKRDRAMIKTKAGTETDEERVTGAMIDLALELEGESGVPIGASEPNIARNGEEWLLQRGDRRGMPPRVTGQPRGTFAAEAYGDTIEEEESGDEADLLSEIPPELAHLENEAFGMQYKAKQRIAEVRKMRQFFKKPEGGHDKDERKKLIAEQMKVRPCHTCGQLGHWSRECPANGKNVQAVLATKSSKAPTMAAAPPQSSEWDLLAALYQGGPVSQRGASDEAAYKGSVHRVYSVDFDLREVMWSLKELAFKVILDLGCMGSVAGVLWANEVLQRWHNEGRWYHIEKECEAFKFGGGEVLNSKYRLSFVGSFAGRPVIYGFSIVEGKCPPLFSRSGCTQLGAVIDCERHAVSSRKLGVRTYGVGRESGHYTMSVDECDVGSVKLPEDFSMALTLDAVPVSDAVLQAKPVASESDRSENGRQRGDSDEDFKKVDTEMPDSNAEGDLRRRTAGPRPQTAPIKGRRTPQTPSTASTMAATPLEATGLTMDEVELLRKRRERQAVAKAKAVQSRALTGVNADYPSLSHAWSYELAYNVTAALASRMRAFLWKKVLWQLRAKRAIEADGDKRWKRNPRWLSHLFAKEIGAVWGHFGAMRQKINNPDVWHLM</sequence>
<organism evidence="3 4">
    <name type="scientific">Symbiodinium microadriaticum</name>
    <name type="common">Dinoflagellate</name>
    <name type="synonym">Zooxanthella microadriatica</name>
    <dbReference type="NCBI Taxonomy" id="2951"/>
    <lineage>
        <taxon>Eukaryota</taxon>
        <taxon>Sar</taxon>
        <taxon>Alveolata</taxon>
        <taxon>Dinophyceae</taxon>
        <taxon>Suessiales</taxon>
        <taxon>Symbiodiniaceae</taxon>
        <taxon>Symbiodinium</taxon>
    </lineage>
</organism>
<keyword evidence="2" id="KW-0472">Membrane</keyword>
<evidence type="ECO:0000256" key="2">
    <source>
        <dbReference type="SAM" id="Phobius"/>
    </source>
</evidence>
<proteinExistence type="predicted"/>
<feature type="region of interest" description="Disordered" evidence="1">
    <location>
        <begin position="1047"/>
        <end position="1113"/>
    </location>
</feature>
<feature type="compositionally biased region" description="Basic and acidic residues" evidence="1">
    <location>
        <begin position="413"/>
        <end position="437"/>
    </location>
</feature>
<dbReference type="Pfam" id="PF00098">
    <property type="entry name" value="zf-CCHC"/>
    <property type="match status" value="1"/>
</dbReference>
<dbReference type="EMBL" id="LSRX01000556">
    <property type="protein sequence ID" value="OLP94113.1"/>
    <property type="molecule type" value="Genomic_DNA"/>
</dbReference>
<keyword evidence="4" id="KW-1185">Reference proteome</keyword>
<dbReference type="GO" id="GO:0003676">
    <property type="term" value="F:nucleic acid binding"/>
    <property type="evidence" value="ECO:0007669"/>
    <property type="project" value="InterPro"/>
</dbReference>
<accession>A0A1Q9DG33</accession>
<dbReference type="AlphaFoldDB" id="A0A1Q9DG33"/>
<keyword evidence="2" id="KW-1133">Transmembrane helix</keyword>
<keyword evidence="2" id="KW-0812">Transmembrane</keyword>
<comment type="caution">
    <text evidence="3">The sequence shown here is derived from an EMBL/GenBank/DDBJ whole genome shotgun (WGS) entry which is preliminary data.</text>
</comment>
<dbReference type="Proteomes" id="UP000186817">
    <property type="component" value="Unassembled WGS sequence"/>
</dbReference>
<name>A0A1Q9DG33_SYMMI</name>
<dbReference type="SMART" id="SM00343">
    <property type="entry name" value="ZnF_C2HC"/>
    <property type="match status" value="1"/>
</dbReference>
<feature type="compositionally biased region" description="Basic and acidic residues" evidence="1">
    <location>
        <begin position="503"/>
        <end position="513"/>
    </location>
</feature>
<evidence type="ECO:0000256" key="1">
    <source>
        <dbReference type="SAM" id="MobiDB-lite"/>
    </source>
</evidence>
<gene>
    <name evidence="3" type="ORF">AK812_SmicGene23904</name>
</gene>
<dbReference type="OrthoDB" id="447618at2759"/>
<feature type="transmembrane region" description="Helical" evidence="2">
    <location>
        <begin position="27"/>
        <end position="47"/>
    </location>
</feature>
<feature type="region of interest" description="Disordered" evidence="1">
    <location>
        <begin position="357"/>
        <end position="471"/>
    </location>
</feature>
<feature type="transmembrane region" description="Helical" evidence="2">
    <location>
        <begin position="238"/>
        <end position="260"/>
    </location>
</feature>
<dbReference type="GO" id="GO:0008270">
    <property type="term" value="F:zinc ion binding"/>
    <property type="evidence" value="ECO:0007669"/>
    <property type="project" value="InterPro"/>
</dbReference>
<feature type="region of interest" description="Disordered" evidence="1">
    <location>
        <begin position="498"/>
        <end position="527"/>
    </location>
</feature>
<feature type="compositionally biased region" description="Basic and acidic residues" evidence="1">
    <location>
        <begin position="387"/>
        <end position="401"/>
    </location>
</feature>
<dbReference type="InterPro" id="IPR036875">
    <property type="entry name" value="Znf_CCHC_sf"/>
</dbReference>
<reference evidence="3 4" key="1">
    <citation type="submission" date="2016-02" db="EMBL/GenBank/DDBJ databases">
        <title>Genome analysis of coral dinoflagellate symbionts highlights evolutionary adaptations to a symbiotic lifestyle.</title>
        <authorList>
            <person name="Aranda M."/>
            <person name="Li Y."/>
            <person name="Liew Y.J."/>
            <person name="Baumgarten S."/>
            <person name="Simakov O."/>
            <person name="Wilson M."/>
            <person name="Piel J."/>
            <person name="Ashoor H."/>
            <person name="Bougouffa S."/>
            <person name="Bajic V.B."/>
            <person name="Ryu T."/>
            <person name="Ravasi T."/>
            <person name="Bayer T."/>
            <person name="Micklem G."/>
            <person name="Kim H."/>
            <person name="Bhak J."/>
            <person name="Lajeunesse T.C."/>
            <person name="Voolstra C.R."/>
        </authorList>
    </citation>
    <scope>NUCLEOTIDE SEQUENCE [LARGE SCALE GENOMIC DNA]</scope>
    <source>
        <strain evidence="3 4">CCMP2467</strain>
    </source>
</reference>
<dbReference type="Gene3D" id="4.10.60.10">
    <property type="entry name" value="Zinc finger, CCHC-type"/>
    <property type="match status" value="1"/>
</dbReference>
<dbReference type="PROSITE" id="PS50158">
    <property type="entry name" value="ZF_CCHC"/>
    <property type="match status" value="1"/>
</dbReference>